<dbReference type="InterPro" id="IPR002777">
    <property type="entry name" value="PFD_beta-like"/>
</dbReference>
<dbReference type="GO" id="GO:0016272">
    <property type="term" value="C:prefoldin complex"/>
    <property type="evidence" value="ECO:0007669"/>
    <property type="project" value="InterPro"/>
</dbReference>
<evidence type="ECO:0000256" key="5">
    <source>
        <dbReference type="ARBA" id="ARBA00072592"/>
    </source>
</evidence>
<keyword evidence="3" id="KW-0143">Chaperone</keyword>
<comment type="subunit">
    <text evidence="2">Heterohexamer of two PFD-alpha type and four PFD-beta type subunits.</text>
</comment>
<evidence type="ECO:0000256" key="4">
    <source>
        <dbReference type="ARBA" id="ARBA00058726"/>
    </source>
</evidence>
<comment type="similarity">
    <text evidence="1">Belongs to the prefoldin subunit beta family.</text>
</comment>
<comment type="caution">
    <text evidence="7">The sequence shown here is derived from an EMBL/GenBank/DDBJ whole genome shotgun (WGS) entry which is preliminary data.</text>
</comment>
<keyword evidence="6" id="KW-0175">Coiled coil</keyword>
<sequence>MDIQAQFEEEVNKLKTLEKDREKYMNNRQELEMKLSESKNVKSELQLLGDDAKVFKLIGAVLVGQDLEEAKSTVDKRLEFIEAEIKRVEGSLGECTSKTNSQREKIMAMQKSYAAAAAAAQKK</sequence>
<dbReference type="FunFam" id="1.10.287.370:FF:000003">
    <property type="entry name" value="Prefoldin subunit 6"/>
    <property type="match status" value="1"/>
</dbReference>
<reference evidence="7" key="1">
    <citation type="submission" date="2022-11" db="EMBL/GenBank/DDBJ databases">
        <authorList>
            <person name="Kikuchi T."/>
        </authorList>
    </citation>
    <scope>NUCLEOTIDE SEQUENCE</scope>
    <source>
        <strain evidence="7">PS1010</strain>
    </source>
</reference>
<comment type="function">
    <text evidence="4">Binds specifically to cytosolic chaperonin (c-CPN) and transfers target proteins to it. Binds to nascent polypeptide chain and promotes folding in an environment in which there are many competing pathways for nonnative proteins. Required for positioning of the mitotic spindle.</text>
</comment>
<name>A0A9P1I4B7_9PELO</name>
<dbReference type="GO" id="GO:0005737">
    <property type="term" value="C:cytoplasm"/>
    <property type="evidence" value="ECO:0007669"/>
    <property type="project" value="TreeGrafter"/>
</dbReference>
<dbReference type="Pfam" id="PF01920">
    <property type="entry name" value="Prefoldin_2"/>
    <property type="match status" value="1"/>
</dbReference>
<dbReference type="AlphaFoldDB" id="A0A9P1I4B7"/>
<dbReference type="SUPFAM" id="SSF46579">
    <property type="entry name" value="Prefoldin"/>
    <property type="match status" value="1"/>
</dbReference>
<dbReference type="CDD" id="cd23161">
    <property type="entry name" value="Prefoldin_6"/>
    <property type="match status" value="1"/>
</dbReference>
<dbReference type="GO" id="GO:0051082">
    <property type="term" value="F:unfolded protein binding"/>
    <property type="evidence" value="ECO:0007669"/>
    <property type="project" value="InterPro"/>
</dbReference>
<protein>
    <recommendedName>
        <fullName evidence="5">Probable prefoldin subunit 6</fullName>
    </recommendedName>
</protein>
<accession>A0A9P1I4B7</accession>
<evidence type="ECO:0000313" key="8">
    <source>
        <dbReference type="Proteomes" id="UP001152747"/>
    </source>
</evidence>
<evidence type="ECO:0000256" key="2">
    <source>
        <dbReference type="ARBA" id="ARBA00011695"/>
    </source>
</evidence>
<dbReference type="GO" id="GO:0006457">
    <property type="term" value="P:protein folding"/>
    <property type="evidence" value="ECO:0007669"/>
    <property type="project" value="InterPro"/>
</dbReference>
<gene>
    <name evidence="7" type="ORF">CAMP_LOCUS1129</name>
</gene>
<dbReference type="PANTHER" id="PTHR21431">
    <property type="entry name" value="PREFOLDIN SUBUNIT 6"/>
    <property type="match status" value="1"/>
</dbReference>
<organism evidence="7 8">
    <name type="scientific">Caenorhabditis angaria</name>
    <dbReference type="NCBI Taxonomy" id="860376"/>
    <lineage>
        <taxon>Eukaryota</taxon>
        <taxon>Metazoa</taxon>
        <taxon>Ecdysozoa</taxon>
        <taxon>Nematoda</taxon>
        <taxon>Chromadorea</taxon>
        <taxon>Rhabditida</taxon>
        <taxon>Rhabditina</taxon>
        <taxon>Rhabditomorpha</taxon>
        <taxon>Rhabditoidea</taxon>
        <taxon>Rhabditidae</taxon>
        <taxon>Peloderinae</taxon>
        <taxon>Caenorhabditis</taxon>
    </lineage>
</organism>
<dbReference type="GO" id="GO:0051131">
    <property type="term" value="P:chaperone-mediated protein complex assembly"/>
    <property type="evidence" value="ECO:0007669"/>
    <property type="project" value="TreeGrafter"/>
</dbReference>
<feature type="coiled-coil region" evidence="6">
    <location>
        <begin position="7"/>
        <end position="48"/>
    </location>
</feature>
<dbReference type="Gene3D" id="1.10.287.370">
    <property type="match status" value="1"/>
</dbReference>
<dbReference type="EMBL" id="CANHGI010000001">
    <property type="protein sequence ID" value="CAI5438492.1"/>
    <property type="molecule type" value="Genomic_DNA"/>
</dbReference>
<proteinExistence type="inferred from homology"/>
<evidence type="ECO:0000256" key="6">
    <source>
        <dbReference type="SAM" id="Coils"/>
    </source>
</evidence>
<keyword evidence="8" id="KW-1185">Reference proteome</keyword>
<evidence type="ECO:0000256" key="3">
    <source>
        <dbReference type="ARBA" id="ARBA00023186"/>
    </source>
</evidence>
<dbReference type="OrthoDB" id="248120at2759"/>
<dbReference type="Proteomes" id="UP001152747">
    <property type="component" value="Unassembled WGS sequence"/>
</dbReference>
<dbReference type="PANTHER" id="PTHR21431:SF0">
    <property type="entry name" value="PREFOLDIN SUBUNIT 6"/>
    <property type="match status" value="1"/>
</dbReference>
<evidence type="ECO:0000313" key="7">
    <source>
        <dbReference type="EMBL" id="CAI5438492.1"/>
    </source>
</evidence>
<dbReference type="InterPro" id="IPR009053">
    <property type="entry name" value="Prefoldin"/>
</dbReference>
<evidence type="ECO:0000256" key="1">
    <source>
        <dbReference type="ARBA" id="ARBA00008045"/>
    </source>
</evidence>
<dbReference type="GO" id="GO:0051087">
    <property type="term" value="F:protein-folding chaperone binding"/>
    <property type="evidence" value="ECO:0007669"/>
    <property type="project" value="TreeGrafter"/>
</dbReference>